<reference evidence="5 6" key="1">
    <citation type="submission" date="2011-04" db="EMBL/GenBank/DDBJ databases">
        <title>The Genome Sequence of Clostridium citroniae WAL-19142.</title>
        <authorList>
            <consortium name="The Broad Institute Genome Sequencing Platform"/>
            <person name="Earl A."/>
            <person name="Ward D."/>
            <person name="Feldgarden M."/>
            <person name="Gevers D."/>
            <person name="Warren Y.A."/>
            <person name="Tyrrell K.L."/>
            <person name="Citron D.M."/>
            <person name="Goldstein E.J."/>
            <person name="Daigneault M."/>
            <person name="Allen-Vercoe E."/>
            <person name="Young S.K."/>
            <person name="Zeng Q."/>
            <person name="Gargeya S."/>
            <person name="Fitzgerald M."/>
            <person name="Haas B."/>
            <person name="Abouelleil A."/>
            <person name="Alvarado L."/>
            <person name="Arachchi H.M."/>
            <person name="Berlin A."/>
            <person name="Brown A."/>
            <person name="Chapman S.B."/>
            <person name="Chen Z."/>
            <person name="Dunbar C."/>
            <person name="Freedman E."/>
            <person name="Gearin G."/>
            <person name="Gellesch M."/>
            <person name="Goldberg J."/>
            <person name="Griggs A."/>
            <person name="Gujja S."/>
            <person name="Heilman E.R."/>
            <person name="Heiman D."/>
            <person name="Howarth C."/>
            <person name="Larson L."/>
            <person name="Lui A."/>
            <person name="MacDonald P.J."/>
            <person name="Mehta T."/>
            <person name="Montmayeur A."/>
            <person name="Murphy C."/>
            <person name="Neiman D."/>
            <person name="Pearson M."/>
            <person name="Priest M."/>
            <person name="Roberts A."/>
            <person name="Saif S."/>
            <person name="Shea T."/>
            <person name="Shenoy N."/>
            <person name="Sisk P."/>
            <person name="Stolte C."/>
            <person name="Sykes S."/>
            <person name="White J."/>
            <person name="Yandava C."/>
            <person name="Wortman J."/>
            <person name="Nusbaum C."/>
            <person name="Birren B."/>
        </authorList>
    </citation>
    <scope>NUCLEOTIDE SEQUENCE [LARGE SCALE GENOMIC DNA]</scope>
    <source>
        <strain evidence="5 6">WAL-19142</strain>
    </source>
</reference>
<evidence type="ECO:0000259" key="4">
    <source>
        <dbReference type="PROSITE" id="PS51379"/>
    </source>
</evidence>
<keyword evidence="3" id="KW-0411">Iron-sulfur</keyword>
<evidence type="ECO:0000313" key="5">
    <source>
        <dbReference type="EMBL" id="KMW18603.1"/>
    </source>
</evidence>
<gene>
    <name evidence="5" type="ORF">HMPREF9470_02707</name>
</gene>
<organism evidence="5 6">
    <name type="scientific">[Clostridium] citroniae WAL-19142</name>
    <dbReference type="NCBI Taxonomy" id="742734"/>
    <lineage>
        <taxon>Bacteria</taxon>
        <taxon>Bacillati</taxon>
        <taxon>Bacillota</taxon>
        <taxon>Clostridia</taxon>
        <taxon>Lachnospirales</taxon>
        <taxon>Lachnospiraceae</taxon>
        <taxon>Enterocloster</taxon>
    </lineage>
</organism>
<comment type="caution">
    <text evidence="5">The sequence shown here is derived from an EMBL/GenBank/DDBJ whole genome shotgun (WGS) entry which is preliminary data.</text>
</comment>
<dbReference type="Pfam" id="PF00248">
    <property type="entry name" value="Aldo_ket_red"/>
    <property type="match status" value="1"/>
</dbReference>
<dbReference type="Pfam" id="PF13187">
    <property type="entry name" value="Fer4_9"/>
    <property type="match status" value="1"/>
</dbReference>
<evidence type="ECO:0000256" key="1">
    <source>
        <dbReference type="ARBA" id="ARBA00022723"/>
    </source>
</evidence>
<dbReference type="PROSITE" id="PS51379">
    <property type="entry name" value="4FE4S_FER_2"/>
    <property type="match status" value="1"/>
</dbReference>
<dbReference type="GO" id="GO:0051536">
    <property type="term" value="F:iron-sulfur cluster binding"/>
    <property type="evidence" value="ECO:0007669"/>
    <property type="project" value="UniProtKB-KW"/>
</dbReference>
<keyword evidence="2" id="KW-0408">Iron</keyword>
<name>A0A0J9C0I3_9FIRM</name>
<dbReference type="RefSeq" id="WP_045092393.1">
    <property type="nucleotide sequence ID" value="NZ_KQ235878.1"/>
</dbReference>
<dbReference type="InterPro" id="IPR017900">
    <property type="entry name" value="4Fe4S_Fe_S_CS"/>
</dbReference>
<dbReference type="SUPFAM" id="SSF46548">
    <property type="entry name" value="alpha-helical ferredoxin"/>
    <property type="match status" value="1"/>
</dbReference>
<dbReference type="PATRIC" id="fig|742734.4.peg.2905"/>
<dbReference type="Gene3D" id="3.30.70.20">
    <property type="match status" value="1"/>
</dbReference>
<dbReference type="AlphaFoldDB" id="A0A0J9C0I3"/>
<dbReference type="SUPFAM" id="SSF51430">
    <property type="entry name" value="NAD(P)-linked oxidoreductase"/>
    <property type="match status" value="1"/>
</dbReference>
<sequence>MRYRTMRFDNGEDRVSFLGFGCMRFPKTEDGRIDEAQAAKMLDTAIKAGVNYIDTAYPYHDGASEPFVGRVLSGYPRDQFFLATKLPVWKADSAQDAQELFEEQLNRLQVKYVDYYLLHALNRERWDKLVRSDIIPWAEQLKREGKIRHLGFSFHDDYEMFREIITYKQWDFCQIQYNYMDRDVQAGDRGYALAEKMGVPMIVMEPVKGGTLANLPKEAEDVFRAADPDATCASWALRWVGSRPNVKVILSGMSSPEQVEDNLRSFSPFVPLDEEEEQVVSQAAQAIRSRIKNSCTACRYCMPCPAGVDIPGNFAIWNEGSMYDIEEKARKAFREKQEAGAGAEACIKCGKCESVCPQGIHIRKDLETLAGELGMDRVKEEAPKEVDPCLKIR</sequence>
<dbReference type="GeneID" id="93163197"/>
<dbReference type="GO" id="GO:0046872">
    <property type="term" value="F:metal ion binding"/>
    <property type="evidence" value="ECO:0007669"/>
    <property type="project" value="UniProtKB-KW"/>
</dbReference>
<dbReference type="InterPro" id="IPR053135">
    <property type="entry name" value="AKR2_Oxidoreductase"/>
</dbReference>
<dbReference type="PROSITE" id="PS00198">
    <property type="entry name" value="4FE4S_FER_1"/>
    <property type="match status" value="1"/>
</dbReference>
<dbReference type="Gene3D" id="3.20.20.100">
    <property type="entry name" value="NADP-dependent oxidoreductase domain"/>
    <property type="match status" value="1"/>
</dbReference>
<proteinExistence type="predicted"/>
<dbReference type="InterPro" id="IPR036812">
    <property type="entry name" value="NAD(P)_OxRdtase_dom_sf"/>
</dbReference>
<dbReference type="InterPro" id="IPR017896">
    <property type="entry name" value="4Fe4S_Fe-S-bd"/>
</dbReference>
<dbReference type="PANTHER" id="PTHR43312:SF2">
    <property type="entry name" value="OXIDOREDUCTASE"/>
    <property type="match status" value="1"/>
</dbReference>
<dbReference type="EMBL" id="ADLK01000022">
    <property type="protein sequence ID" value="KMW18603.1"/>
    <property type="molecule type" value="Genomic_DNA"/>
</dbReference>
<evidence type="ECO:0000256" key="2">
    <source>
        <dbReference type="ARBA" id="ARBA00023004"/>
    </source>
</evidence>
<dbReference type="PANTHER" id="PTHR43312">
    <property type="entry name" value="D-THREO-ALDOSE 1-DEHYDROGENASE"/>
    <property type="match status" value="1"/>
</dbReference>
<evidence type="ECO:0000313" key="6">
    <source>
        <dbReference type="Proteomes" id="UP000037392"/>
    </source>
</evidence>
<protein>
    <recommendedName>
        <fullName evidence="4">4Fe-4S ferredoxin-type domain-containing protein</fullName>
    </recommendedName>
</protein>
<dbReference type="OrthoDB" id="9773828at2"/>
<feature type="domain" description="4Fe-4S ferredoxin-type" evidence="4">
    <location>
        <begin position="337"/>
        <end position="366"/>
    </location>
</feature>
<dbReference type="CDD" id="cd19096">
    <property type="entry name" value="AKR_Fe-S_oxidoreductase"/>
    <property type="match status" value="1"/>
</dbReference>
<evidence type="ECO:0000256" key="3">
    <source>
        <dbReference type="ARBA" id="ARBA00023014"/>
    </source>
</evidence>
<keyword evidence="1" id="KW-0479">Metal-binding</keyword>
<dbReference type="InterPro" id="IPR023210">
    <property type="entry name" value="NADP_OxRdtase_dom"/>
</dbReference>
<dbReference type="Proteomes" id="UP000037392">
    <property type="component" value="Unassembled WGS sequence"/>
</dbReference>
<accession>A0A0J9C0I3</accession>